<sequence>MEGTDPESPIIRRGLSPSHYYGIENMHHGEHHLEGSSQSLKVIIFGGLDGILTMFAVVSGCFGASVSPRQILGLSIGSLLASAFSMGYGEYVSSRAEKDYVDSEKRREEMEIEFYPEVEKKEMFDIYTNRYQFTTADANSLVDLGFRRKEFFLRHMMVEELGILLEEDEITPLRKSILMYLSFCLLGSFPLLGFLGFLIPDTSASRKSILCFSLTTFFSILGAAALGYYKGIYTKQSKLKSALMMTANGIIVVRLLTPSA</sequence>
<gene>
    <name evidence="7" type="ORF">BEWA_006340</name>
</gene>
<dbReference type="PANTHER" id="PTHR31851">
    <property type="entry name" value="FE(2+)/MN(2+) TRANSPORTER PCL1"/>
    <property type="match status" value="1"/>
</dbReference>
<name>L0B076_THEEQ</name>
<evidence type="ECO:0000256" key="2">
    <source>
        <dbReference type="ARBA" id="ARBA00007049"/>
    </source>
</evidence>
<dbReference type="VEuPathDB" id="PiroplasmaDB:BEWA_006340"/>
<dbReference type="EMBL" id="CP001670">
    <property type="protein sequence ID" value="AFZ81225.1"/>
    <property type="molecule type" value="Genomic_DNA"/>
</dbReference>
<dbReference type="Pfam" id="PF01988">
    <property type="entry name" value="VIT1"/>
    <property type="match status" value="1"/>
</dbReference>
<proteinExistence type="inferred from homology"/>
<dbReference type="RefSeq" id="XP_004830891.1">
    <property type="nucleotide sequence ID" value="XM_004830834.1"/>
</dbReference>
<dbReference type="AlphaFoldDB" id="L0B076"/>
<evidence type="ECO:0000256" key="6">
    <source>
        <dbReference type="SAM" id="Phobius"/>
    </source>
</evidence>
<dbReference type="KEGG" id="beq:BEWA_006340"/>
<keyword evidence="4 6" id="KW-1133">Transmembrane helix</keyword>
<evidence type="ECO:0000256" key="5">
    <source>
        <dbReference type="ARBA" id="ARBA00023136"/>
    </source>
</evidence>
<keyword evidence="5 6" id="KW-0472">Membrane</keyword>
<dbReference type="InterPro" id="IPR008217">
    <property type="entry name" value="Ccc1_fam"/>
</dbReference>
<dbReference type="GO" id="GO:0030026">
    <property type="term" value="P:intracellular manganese ion homeostasis"/>
    <property type="evidence" value="ECO:0007669"/>
    <property type="project" value="InterPro"/>
</dbReference>
<evidence type="ECO:0000256" key="3">
    <source>
        <dbReference type="ARBA" id="ARBA00022692"/>
    </source>
</evidence>
<keyword evidence="3 6" id="KW-0812">Transmembrane</keyword>
<comment type="similarity">
    <text evidence="2">Belongs to the CCC1 family.</text>
</comment>
<dbReference type="eggNOG" id="KOG4473">
    <property type="taxonomic scope" value="Eukaryota"/>
</dbReference>
<reference evidence="7 8" key="1">
    <citation type="journal article" date="2012" name="BMC Genomics">
        <title>Comparative genomic analysis and phylogenetic position of Theileria equi.</title>
        <authorList>
            <person name="Kappmeyer L.S."/>
            <person name="Thiagarajan M."/>
            <person name="Herndon D.R."/>
            <person name="Ramsay J.D."/>
            <person name="Caler E."/>
            <person name="Djikeng A."/>
            <person name="Gillespie J.J."/>
            <person name="Lau A.O."/>
            <person name="Roalson E.H."/>
            <person name="Silva J.C."/>
            <person name="Silva M.G."/>
            <person name="Suarez C.E."/>
            <person name="Ueti M.W."/>
            <person name="Nene V.M."/>
            <person name="Mealey R.H."/>
            <person name="Knowles D.P."/>
            <person name="Brayton K.A."/>
        </authorList>
    </citation>
    <scope>NUCLEOTIDE SEQUENCE [LARGE SCALE GENOMIC DNA]</scope>
    <source>
        <strain evidence="7 8">WA</strain>
    </source>
</reference>
<dbReference type="GeneID" id="15805515"/>
<evidence type="ECO:0000256" key="4">
    <source>
        <dbReference type="ARBA" id="ARBA00022989"/>
    </source>
</evidence>
<dbReference type="GO" id="GO:0005384">
    <property type="term" value="F:manganese ion transmembrane transporter activity"/>
    <property type="evidence" value="ECO:0007669"/>
    <property type="project" value="InterPro"/>
</dbReference>
<evidence type="ECO:0000256" key="1">
    <source>
        <dbReference type="ARBA" id="ARBA00004127"/>
    </source>
</evidence>
<evidence type="ECO:0000313" key="7">
    <source>
        <dbReference type="EMBL" id="AFZ81225.1"/>
    </source>
</evidence>
<feature type="transmembrane region" description="Helical" evidence="6">
    <location>
        <begin position="42"/>
        <end position="64"/>
    </location>
</feature>
<dbReference type="Proteomes" id="UP000031512">
    <property type="component" value="Chromosome 3"/>
</dbReference>
<keyword evidence="8" id="KW-1185">Reference proteome</keyword>
<feature type="transmembrane region" description="Helical" evidence="6">
    <location>
        <begin position="177"/>
        <end position="197"/>
    </location>
</feature>
<protein>
    <submittedName>
        <fullName evidence="7">Integral membrane protein domain-containing protein</fullName>
    </submittedName>
</protein>
<dbReference type="OrthoDB" id="73465at2759"/>
<evidence type="ECO:0000313" key="8">
    <source>
        <dbReference type="Proteomes" id="UP000031512"/>
    </source>
</evidence>
<feature type="transmembrane region" description="Helical" evidence="6">
    <location>
        <begin position="209"/>
        <end position="229"/>
    </location>
</feature>
<accession>L0B076</accession>
<comment type="subcellular location">
    <subcellularLocation>
        <location evidence="1">Endomembrane system</location>
        <topology evidence="1">Multi-pass membrane protein</topology>
    </subcellularLocation>
</comment>
<dbReference type="GO" id="GO:0012505">
    <property type="term" value="C:endomembrane system"/>
    <property type="evidence" value="ECO:0007669"/>
    <property type="project" value="UniProtKB-SubCell"/>
</dbReference>
<dbReference type="STRING" id="1537102.L0B076"/>
<organism evidence="7 8">
    <name type="scientific">Theileria equi strain WA</name>
    <dbReference type="NCBI Taxonomy" id="1537102"/>
    <lineage>
        <taxon>Eukaryota</taxon>
        <taxon>Sar</taxon>
        <taxon>Alveolata</taxon>
        <taxon>Apicomplexa</taxon>
        <taxon>Aconoidasida</taxon>
        <taxon>Piroplasmida</taxon>
        <taxon>Theileriidae</taxon>
        <taxon>Theileria</taxon>
    </lineage>
</organism>